<proteinExistence type="predicted"/>
<dbReference type="OrthoDB" id="16516at10239"/>
<evidence type="ECO:0000313" key="2">
    <source>
        <dbReference type="Proteomes" id="UP000202419"/>
    </source>
</evidence>
<reference evidence="1 2" key="1">
    <citation type="journal article" date="2007" name="Virology">
        <title>Sequence and annotation of the 369-kb NY-2A and the 345-kb AR158 viruses that infect Chlorella NC64A.</title>
        <authorList>
            <person name="Fitzgerald L.A."/>
            <person name="Graves M.V."/>
            <person name="Li X."/>
            <person name="Feldblyum T."/>
            <person name="Nierman W.C."/>
            <person name="Van Etten J.L."/>
        </authorList>
    </citation>
    <scope>NUCLEOTIDE SEQUENCE [LARGE SCALE GENOMIC DNA]</scope>
    <source>
        <strain evidence="1 2">NY-2A</strain>
    </source>
</reference>
<dbReference type="GeneID" id="5659093"/>
<organism evidence="1 2">
    <name type="scientific">Paramecium bursaria Chlorella virus NY2A</name>
    <name type="common">PBCV-NY2A</name>
    <dbReference type="NCBI Taxonomy" id="46021"/>
    <lineage>
        <taxon>Viruses</taxon>
        <taxon>Varidnaviria</taxon>
        <taxon>Bamfordvirae</taxon>
        <taxon>Nucleocytoviricota</taxon>
        <taxon>Megaviricetes</taxon>
        <taxon>Algavirales</taxon>
        <taxon>Phycodnaviridae</taxon>
        <taxon>Chlorovirus</taxon>
        <taxon>Chlorovirus americanus</taxon>
    </lineage>
</organism>
<accession>A7IXI1</accession>
<dbReference type="KEGG" id="vg:5659093"/>
<organismHost>
    <name type="scientific">Chlorella</name>
    <dbReference type="NCBI Taxonomy" id="3071"/>
</organismHost>
<dbReference type="RefSeq" id="YP_001497852.1">
    <property type="nucleotide sequence ID" value="NC_009898.1"/>
</dbReference>
<evidence type="ECO:0000313" key="1">
    <source>
        <dbReference type="EMBL" id="ABT15055.1"/>
    </source>
</evidence>
<keyword evidence="2" id="KW-1185">Reference proteome</keyword>
<dbReference type="EMBL" id="DQ491002">
    <property type="protein sequence ID" value="ABT15055.1"/>
    <property type="molecule type" value="Genomic_DNA"/>
</dbReference>
<name>A7IXI1_PBCVN</name>
<dbReference type="Proteomes" id="UP000202419">
    <property type="component" value="Segment"/>
</dbReference>
<sequence length="197" mass="23265">MNKLIDMNYVQNVKTAYVYAKSIFRHLTAVKKQYKCIVFNEEEGNELDFFEYAPNIPIEDLKKIIRLKKYKIEIRYVVHGRKYRIVVRDNENVHFPIRKELGLKKPTITSASLVRKDTEEEYDVTKRVQKYFGQNNDFNIGLGLSLFVHDIFPFDDHEDNAEIFSALYIRMSDGTEYHFDYGANDEIVLRSPPNLLP</sequence>
<gene>
    <name evidence="1" type="primary">B656L</name>
    <name evidence="1" type="ORF">NY2A_B656L</name>
</gene>
<protein>
    <submittedName>
        <fullName evidence="1">Uncharacterized protein B656L</fullName>
    </submittedName>
</protein>